<sequence length="167" mass="17399">MPPPSSFPAAAVACPCHHCHPSAHAPPLQHSSSSHPCHLPSFSHCPHQVVSLPPATPAFCSQPLPPAMAIAALVSSSRKITTTVAALIDHSRYPLLQSPMLPTAFPPATAIALLQHRYCSPPLFAHQPLVGPSALSLVAPMRCPLPILLCNTPLSSPASFVVSTTIG</sequence>
<reference evidence="1 2" key="1">
    <citation type="journal article" date="2014" name="Agronomy (Basel)">
        <title>A Draft Genome Sequence for Ensete ventricosum, the Drought-Tolerant Tree Against Hunger.</title>
        <authorList>
            <person name="Harrison J."/>
            <person name="Moore K.A."/>
            <person name="Paszkiewicz K."/>
            <person name="Jones T."/>
            <person name="Grant M."/>
            <person name="Ambacheew D."/>
            <person name="Muzemil S."/>
            <person name="Studholme D.J."/>
        </authorList>
    </citation>
    <scope>NUCLEOTIDE SEQUENCE [LARGE SCALE GENOMIC DNA]</scope>
</reference>
<protein>
    <submittedName>
        <fullName evidence="1">Uncharacterized protein</fullName>
    </submittedName>
</protein>
<comment type="caution">
    <text evidence="1">The sequence shown here is derived from an EMBL/GenBank/DDBJ whole genome shotgun (WGS) entry which is preliminary data.</text>
</comment>
<evidence type="ECO:0000313" key="1">
    <source>
        <dbReference type="EMBL" id="RRT80524.1"/>
    </source>
</evidence>
<evidence type="ECO:0000313" key="2">
    <source>
        <dbReference type="Proteomes" id="UP000287651"/>
    </source>
</evidence>
<accession>A0A427AW85</accession>
<proteinExistence type="predicted"/>
<gene>
    <name evidence="1" type="ORF">B296_00002649</name>
</gene>
<name>A0A427AW85_ENSVE</name>
<dbReference type="AlphaFoldDB" id="A0A427AW85"/>
<organism evidence="1 2">
    <name type="scientific">Ensete ventricosum</name>
    <name type="common">Abyssinian banana</name>
    <name type="synonym">Musa ensete</name>
    <dbReference type="NCBI Taxonomy" id="4639"/>
    <lineage>
        <taxon>Eukaryota</taxon>
        <taxon>Viridiplantae</taxon>
        <taxon>Streptophyta</taxon>
        <taxon>Embryophyta</taxon>
        <taxon>Tracheophyta</taxon>
        <taxon>Spermatophyta</taxon>
        <taxon>Magnoliopsida</taxon>
        <taxon>Liliopsida</taxon>
        <taxon>Zingiberales</taxon>
        <taxon>Musaceae</taxon>
        <taxon>Ensete</taxon>
    </lineage>
</organism>
<dbReference type="EMBL" id="AMZH03001122">
    <property type="protein sequence ID" value="RRT80524.1"/>
    <property type="molecule type" value="Genomic_DNA"/>
</dbReference>
<dbReference type="Proteomes" id="UP000287651">
    <property type="component" value="Unassembled WGS sequence"/>
</dbReference>